<dbReference type="Gene3D" id="3.30.160.60">
    <property type="entry name" value="Classic Zinc Finger"/>
    <property type="match status" value="1"/>
</dbReference>
<name>A0AA88YQQ6_PINIB</name>
<dbReference type="GO" id="GO:0008270">
    <property type="term" value="F:zinc ion binding"/>
    <property type="evidence" value="ECO:0007669"/>
    <property type="project" value="UniProtKB-KW"/>
</dbReference>
<dbReference type="Gene3D" id="2.130.10.10">
    <property type="entry name" value="YVTN repeat-like/Quinoprotein amine dehydrogenase"/>
    <property type="match status" value="1"/>
</dbReference>
<proteinExistence type="predicted"/>
<sequence>MAFASSKIGAQEAIIKPCDLCEDDENVNWFCKDCDHNLCDRCKKTHLRSNVSKSHIVLSISEGFAMGKRNLSNICREHDELFTFFCKTCDRNICSQCLSAKHKKHDFVDLRELQSELQKQLDDVIKEKEKEKQKMARNFDDLVQHEIKSEMQNKDECAKIKDRIRAIKVAADEEGEKLIESINSTKQQQDREVKEGKHNIQTQTGVYATEIHSIQQELRLQTASSLHGFVTESMKKLKSLKPVSIAIPDKHQLPFEGVEDNHIRETIGKLFGSQKVSVTENTKDREGTKCNVLSNLEIIRTFNLDRIGHCFSMCLSPDGSIWIGGDRCVYKMSSDCSTVLHQLPTRNSYLFEYIACLQSGDAVVSYGVEVSYVDRFTSDGRRVEFTELPRRSTYDIAVNINDEVVISVDMECIIIFSNKGKQLRKIEVDGGIQTFCTDRDGHIIVAHPISPNLTKLDGRSGEVKISWRVSMSDIRRVTCDRYGNILARNFKKNVYVLDRNGKVKKTYTVDCDEISGICVNKEDHLLILMYKNDKYKIHVTKYLE</sequence>
<evidence type="ECO:0000313" key="5">
    <source>
        <dbReference type="Proteomes" id="UP001186944"/>
    </source>
</evidence>
<protein>
    <recommendedName>
        <fullName evidence="3">B box-type domain-containing protein</fullName>
    </recommendedName>
</protein>
<keyword evidence="1" id="KW-0863">Zinc-finger</keyword>
<keyword evidence="1" id="KW-0479">Metal-binding</keyword>
<comment type="caution">
    <text evidence="4">The sequence shown here is derived from an EMBL/GenBank/DDBJ whole genome shotgun (WGS) entry which is preliminary data.</text>
</comment>
<organism evidence="4 5">
    <name type="scientific">Pinctada imbricata</name>
    <name type="common">Atlantic pearl-oyster</name>
    <name type="synonym">Pinctada martensii</name>
    <dbReference type="NCBI Taxonomy" id="66713"/>
    <lineage>
        <taxon>Eukaryota</taxon>
        <taxon>Metazoa</taxon>
        <taxon>Spiralia</taxon>
        <taxon>Lophotrochozoa</taxon>
        <taxon>Mollusca</taxon>
        <taxon>Bivalvia</taxon>
        <taxon>Autobranchia</taxon>
        <taxon>Pteriomorphia</taxon>
        <taxon>Pterioida</taxon>
        <taxon>Pterioidea</taxon>
        <taxon>Pteriidae</taxon>
        <taxon>Pinctada</taxon>
    </lineage>
</organism>
<dbReference type="AlphaFoldDB" id="A0AA88YQQ6"/>
<dbReference type="InterPro" id="IPR000315">
    <property type="entry name" value="Znf_B-box"/>
</dbReference>
<evidence type="ECO:0000259" key="3">
    <source>
        <dbReference type="PROSITE" id="PS50119"/>
    </source>
</evidence>
<dbReference type="EMBL" id="VSWD01000004">
    <property type="protein sequence ID" value="KAK3104817.1"/>
    <property type="molecule type" value="Genomic_DNA"/>
</dbReference>
<keyword evidence="5" id="KW-1185">Reference proteome</keyword>
<dbReference type="Proteomes" id="UP001186944">
    <property type="component" value="Unassembled WGS sequence"/>
</dbReference>
<feature type="coiled-coil region" evidence="2">
    <location>
        <begin position="107"/>
        <end position="145"/>
    </location>
</feature>
<reference evidence="4" key="1">
    <citation type="submission" date="2019-08" db="EMBL/GenBank/DDBJ databases">
        <title>The improved chromosome-level genome for the pearl oyster Pinctada fucata martensii using PacBio sequencing and Hi-C.</title>
        <authorList>
            <person name="Zheng Z."/>
        </authorList>
    </citation>
    <scope>NUCLEOTIDE SEQUENCE</scope>
    <source>
        <strain evidence="4">ZZ-2019</strain>
        <tissue evidence="4">Adductor muscle</tissue>
    </source>
</reference>
<dbReference type="InterPro" id="IPR047153">
    <property type="entry name" value="TRIM45/56/19-like"/>
</dbReference>
<accession>A0AA88YQQ6</accession>
<dbReference type="PANTHER" id="PTHR25462:SF296">
    <property type="entry name" value="MEIOTIC P26, ISOFORM F"/>
    <property type="match status" value="1"/>
</dbReference>
<feature type="domain" description="B box-type" evidence="3">
    <location>
        <begin position="18"/>
        <end position="60"/>
    </location>
</feature>
<evidence type="ECO:0000313" key="4">
    <source>
        <dbReference type="EMBL" id="KAK3104817.1"/>
    </source>
</evidence>
<evidence type="ECO:0000256" key="2">
    <source>
        <dbReference type="SAM" id="Coils"/>
    </source>
</evidence>
<dbReference type="SUPFAM" id="SSF57845">
    <property type="entry name" value="B-box zinc-binding domain"/>
    <property type="match status" value="1"/>
</dbReference>
<feature type="domain" description="B box-type" evidence="3">
    <location>
        <begin position="70"/>
        <end position="110"/>
    </location>
</feature>
<keyword evidence="2" id="KW-0175">Coiled coil</keyword>
<dbReference type="Pfam" id="PF00643">
    <property type="entry name" value="zf-B_box"/>
    <property type="match status" value="1"/>
</dbReference>
<dbReference type="PROSITE" id="PS50119">
    <property type="entry name" value="ZF_BBOX"/>
    <property type="match status" value="2"/>
</dbReference>
<keyword evidence="1" id="KW-0862">Zinc</keyword>
<gene>
    <name evidence="4" type="ORF">FSP39_010937</name>
</gene>
<dbReference type="SUPFAM" id="SSF63829">
    <property type="entry name" value="Calcium-dependent phosphotriesterase"/>
    <property type="match status" value="1"/>
</dbReference>
<evidence type="ECO:0000256" key="1">
    <source>
        <dbReference type="PROSITE-ProRule" id="PRU00024"/>
    </source>
</evidence>
<dbReference type="SMART" id="SM00336">
    <property type="entry name" value="BBOX"/>
    <property type="match status" value="2"/>
</dbReference>
<dbReference type="InterPro" id="IPR015943">
    <property type="entry name" value="WD40/YVTN_repeat-like_dom_sf"/>
</dbReference>
<dbReference type="PANTHER" id="PTHR25462">
    <property type="entry name" value="BONUS, ISOFORM C-RELATED"/>
    <property type="match status" value="1"/>
</dbReference>